<accession>A0A5B8CR61</accession>
<evidence type="ECO:0000313" key="9">
    <source>
        <dbReference type="Proteomes" id="UP000311008"/>
    </source>
</evidence>
<gene>
    <name evidence="8" type="ORF">FIU01_03945</name>
</gene>
<dbReference type="PANTHER" id="PTHR12907">
    <property type="entry name" value="EGL NINE HOMOLOG-RELATED"/>
    <property type="match status" value="1"/>
</dbReference>
<dbReference type="GO" id="GO:0008198">
    <property type="term" value="F:ferrous iron binding"/>
    <property type="evidence" value="ECO:0007669"/>
    <property type="project" value="TreeGrafter"/>
</dbReference>
<evidence type="ECO:0000256" key="1">
    <source>
        <dbReference type="ARBA" id="ARBA00001961"/>
    </source>
</evidence>
<dbReference type="InterPro" id="IPR051559">
    <property type="entry name" value="HIF_prolyl_hydroxylases"/>
</dbReference>
<evidence type="ECO:0000256" key="4">
    <source>
        <dbReference type="ARBA" id="ARBA00022964"/>
    </source>
</evidence>
<evidence type="ECO:0000259" key="7">
    <source>
        <dbReference type="PROSITE" id="PS51471"/>
    </source>
</evidence>
<sequence>MKTVSISTHSVSDSVIETLIDTLAAQQYCVIDQFLAPALVTSLREIAQAQHQQGHMHLAGTSQAGMANANLRSDHIVWLEEDDPQPAIQHYLSALHQVQSAVNRDLMMGLQTFETHFAVYPAGSVGYATHIDQFRLHREAASPGGRALSAVLYLNETWPDDAGGALRLYLGEHAHPPAREAKHIDIAPTGGKLVLFLSGRFWHEVLPATLPRVSVTGWFKTR</sequence>
<proteinExistence type="predicted"/>
<keyword evidence="4" id="KW-0223">Dioxygenase</keyword>
<name>A0A5B8CR61_9PROT</name>
<dbReference type="Proteomes" id="UP000311008">
    <property type="component" value="Chromosome"/>
</dbReference>
<dbReference type="InterPro" id="IPR006620">
    <property type="entry name" value="Pro_4_hyd_alph"/>
</dbReference>
<reference evidence="9" key="1">
    <citation type="journal article" date="2019" name="ISME J.">
        <title>Evolution in action: habitat transition from sediment to the pelagial leads to genome streamlining in Methylophilaceae.</title>
        <authorList>
            <person name="Salcher M."/>
            <person name="Schaefle D."/>
            <person name="Kaspar M."/>
            <person name="Neuenschwander S.M."/>
            <person name="Ghai R."/>
        </authorList>
    </citation>
    <scope>NUCLEOTIDE SEQUENCE [LARGE SCALE GENOMIC DNA]</scope>
    <source>
        <strain evidence="9">MMS-M-51</strain>
    </source>
</reference>
<dbReference type="PROSITE" id="PS51471">
    <property type="entry name" value="FE2OG_OXY"/>
    <property type="match status" value="1"/>
</dbReference>
<dbReference type="SMART" id="SM00702">
    <property type="entry name" value="P4Hc"/>
    <property type="match status" value="1"/>
</dbReference>
<dbReference type="GO" id="GO:0031418">
    <property type="term" value="F:L-ascorbic acid binding"/>
    <property type="evidence" value="ECO:0007669"/>
    <property type="project" value="UniProtKB-KW"/>
</dbReference>
<evidence type="ECO:0000256" key="2">
    <source>
        <dbReference type="ARBA" id="ARBA00022723"/>
    </source>
</evidence>
<dbReference type="InterPro" id="IPR044862">
    <property type="entry name" value="Pro_4_hyd_alph_FE2OG_OXY"/>
</dbReference>
<dbReference type="Pfam" id="PF13640">
    <property type="entry name" value="2OG-FeII_Oxy_3"/>
    <property type="match status" value="1"/>
</dbReference>
<evidence type="ECO:0000256" key="5">
    <source>
        <dbReference type="ARBA" id="ARBA00023002"/>
    </source>
</evidence>
<evidence type="ECO:0000256" key="3">
    <source>
        <dbReference type="ARBA" id="ARBA00022896"/>
    </source>
</evidence>
<dbReference type="PANTHER" id="PTHR12907:SF26">
    <property type="entry name" value="HIF PROLYL HYDROXYLASE, ISOFORM C"/>
    <property type="match status" value="1"/>
</dbReference>
<keyword evidence="2" id="KW-0479">Metal-binding</keyword>
<dbReference type="Gene3D" id="2.60.120.620">
    <property type="entry name" value="q2cbj1_9rhob like domain"/>
    <property type="match status" value="1"/>
</dbReference>
<protein>
    <submittedName>
        <fullName evidence="8">2OG-Fe(II) oxygenase</fullName>
    </submittedName>
</protein>
<dbReference type="GO" id="GO:0071456">
    <property type="term" value="P:cellular response to hypoxia"/>
    <property type="evidence" value="ECO:0007669"/>
    <property type="project" value="TreeGrafter"/>
</dbReference>
<keyword evidence="6" id="KW-0408">Iron</keyword>
<evidence type="ECO:0000313" key="8">
    <source>
        <dbReference type="EMBL" id="QDC43755.1"/>
    </source>
</evidence>
<feature type="domain" description="Fe2OG dioxygenase" evidence="7">
    <location>
        <begin position="111"/>
        <end position="221"/>
    </location>
</feature>
<dbReference type="EMBL" id="CP040946">
    <property type="protein sequence ID" value="QDC43755.1"/>
    <property type="molecule type" value="Genomic_DNA"/>
</dbReference>
<organism evidence="8 9">
    <name type="scientific">Methylophilus medardicus</name>
    <dbReference type="NCBI Taxonomy" id="2588534"/>
    <lineage>
        <taxon>Bacteria</taxon>
        <taxon>Pseudomonadati</taxon>
        <taxon>Pseudomonadota</taxon>
        <taxon>Betaproteobacteria</taxon>
        <taxon>Nitrosomonadales</taxon>
        <taxon>Methylophilaceae</taxon>
        <taxon>Methylophilus</taxon>
    </lineage>
</organism>
<dbReference type="OrthoDB" id="9783171at2"/>
<dbReference type="InterPro" id="IPR005123">
    <property type="entry name" value="Oxoglu/Fe-dep_dioxygenase_dom"/>
</dbReference>
<keyword evidence="3" id="KW-0847">Vitamin C</keyword>
<evidence type="ECO:0000256" key="6">
    <source>
        <dbReference type="ARBA" id="ARBA00023004"/>
    </source>
</evidence>
<keyword evidence="9" id="KW-1185">Reference proteome</keyword>
<dbReference type="RefSeq" id="WP_140003104.1">
    <property type="nucleotide sequence ID" value="NZ_CP040946.1"/>
</dbReference>
<keyword evidence="5" id="KW-0560">Oxidoreductase</keyword>
<dbReference type="KEGG" id="mmec:FIU01_03945"/>
<comment type="cofactor">
    <cofactor evidence="1">
        <name>L-ascorbate</name>
        <dbReference type="ChEBI" id="CHEBI:38290"/>
    </cofactor>
</comment>
<dbReference type="AlphaFoldDB" id="A0A5B8CR61"/>
<dbReference type="GO" id="GO:0031543">
    <property type="term" value="F:peptidyl-proline dioxygenase activity"/>
    <property type="evidence" value="ECO:0007669"/>
    <property type="project" value="TreeGrafter"/>
</dbReference>